<reference evidence="4 5" key="1">
    <citation type="journal article" date="2023" name="Hortic Res">
        <title>Pangenome of water caltrop reveals structural variations and asymmetric subgenome divergence after allopolyploidization.</title>
        <authorList>
            <person name="Zhang X."/>
            <person name="Chen Y."/>
            <person name="Wang L."/>
            <person name="Yuan Y."/>
            <person name="Fang M."/>
            <person name="Shi L."/>
            <person name="Lu R."/>
            <person name="Comes H.P."/>
            <person name="Ma Y."/>
            <person name="Chen Y."/>
            <person name="Huang G."/>
            <person name="Zhou Y."/>
            <person name="Zheng Z."/>
            <person name="Qiu Y."/>
        </authorList>
    </citation>
    <scope>NUCLEOTIDE SEQUENCE [LARGE SCALE GENOMIC DNA]</scope>
    <source>
        <tissue evidence="4">Roots</tissue>
    </source>
</reference>
<keyword evidence="5" id="KW-1185">Reference proteome</keyword>
<dbReference type="InterPro" id="IPR046960">
    <property type="entry name" value="PPR_At4g14850-like_plant"/>
</dbReference>
<dbReference type="AlphaFoldDB" id="A0AAN7QMX6"/>
<comment type="caution">
    <text evidence="4">The sequence shown here is derived from an EMBL/GenBank/DDBJ whole genome shotgun (WGS) entry which is preliminary data.</text>
</comment>
<proteinExistence type="inferred from homology"/>
<sequence>MGRLSVLSRQEAERMVLRLLHGHDSRIRLVPIHGFFLRHGLEFSNQILAHFVSVCGSLDKMPYAQRVFSQSHNPNILLFNSIIKGYSLCGPSGRSLDLFFDMRSRGIWADEYTFAPVLKACSSISDVVFGQGIHGEIIRGGFETFTAIQIGIIELYTNCGKMGDAKKVFDEMPNRDMNVNVIAWNLMVRGLCRAGHVDMSLNLFRRMRERNVVSWNTIISCLGQSGKDREALGLFHEMREEGFEPDEATVVTLLPICARSGDADVGRWLDSYAESSGLLSDSISVGNAVIDFHCKLGDLEAASRKFKEMPRKNLVSWNTIIHGTAFNGRNELGIELFQEMMEKGETPNHTTFVGVLACCSHAGFVEKARELFISMRADHGLEPKIEHYGCMVDLLGRSGCVMEAHELIKEMPMKSNAAIWGSLLSACRSHGDVDVAESAIKELINLEPRNSGNYVLLSNLYAESGRWSEVEKVRDLMGQSCVEKLTGNSAVA</sequence>
<evidence type="ECO:0008006" key="6">
    <source>
        <dbReference type="Google" id="ProtNLM"/>
    </source>
</evidence>
<dbReference type="EMBL" id="JAXIOK010000005">
    <property type="protein sequence ID" value="KAK4769775.1"/>
    <property type="molecule type" value="Genomic_DNA"/>
</dbReference>
<dbReference type="Gene3D" id="1.25.40.10">
    <property type="entry name" value="Tetratricopeptide repeat domain"/>
    <property type="match status" value="3"/>
</dbReference>
<dbReference type="FunFam" id="1.25.40.10:FF:000334">
    <property type="entry name" value="Pentatricopeptide repeat-containing protein"/>
    <property type="match status" value="1"/>
</dbReference>
<dbReference type="NCBIfam" id="TIGR00756">
    <property type="entry name" value="PPR"/>
    <property type="match status" value="5"/>
</dbReference>
<evidence type="ECO:0000256" key="1">
    <source>
        <dbReference type="ARBA" id="ARBA00022737"/>
    </source>
</evidence>
<gene>
    <name evidence="4" type="ORF">SAY87_030307</name>
</gene>
<dbReference type="FunFam" id="1.25.40.10:FF:000921">
    <property type="entry name" value="Pentatricopeptide repeat-containing protein At5g48910"/>
    <property type="match status" value="1"/>
</dbReference>
<evidence type="ECO:0000313" key="5">
    <source>
        <dbReference type="Proteomes" id="UP001345219"/>
    </source>
</evidence>
<dbReference type="Pfam" id="PF20431">
    <property type="entry name" value="E_motif"/>
    <property type="match status" value="1"/>
</dbReference>
<dbReference type="Proteomes" id="UP001345219">
    <property type="component" value="Chromosome 24"/>
</dbReference>
<dbReference type="GO" id="GO:0009451">
    <property type="term" value="P:RNA modification"/>
    <property type="evidence" value="ECO:0007669"/>
    <property type="project" value="InterPro"/>
</dbReference>
<feature type="repeat" description="PPR" evidence="3">
    <location>
        <begin position="211"/>
        <end position="245"/>
    </location>
</feature>
<name>A0AAN7QMX6_9MYRT</name>
<feature type="repeat" description="PPR" evidence="3">
    <location>
        <begin position="180"/>
        <end position="210"/>
    </location>
</feature>
<dbReference type="GO" id="GO:0003723">
    <property type="term" value="F:RNA binding"/>
    <property type="evidence" value="ECO:0007669"/>
    <property type="project" value="InterPro"/>
</dbReference>
<evidence type="ECO:0000256" key="3">
    <source>
        <dbReference type="PROSITE-ProRule" id="PRU00708"/>
    </source>
</evidence>
<dbReference type="SUPFAM" id="SSF48452">
    <property type="entry name" value="TPR-like"/>
    <property type="match status" value="1"/>
</dbReference>
<evidence type="ECO:0000256" key="2">
    <source>
        <dbReference type="ARBA" id="ARBA00061659"/>
    </source>
</evidence>
<dbReference type="PANTHER" id="PTHR47926">
    <property type="entry name" value="PENTATRICOPEPTIDE REPEAT-CONTAINING PROTEIN"/>
    <property type="match status" value="1"/>
</dbReference>
<dbReference type="InterPro" id="IPR002885">
    <property type="entry name" value="PPR_rpt"/>
</dbReference>
<accession>A0AAN7QMX6</accession>
<dbReference type="PANTHER" id="PTHR47926:SF540">
    <property type="entry name" value="PENTATRICOPEPTIDE REPEAT-CONTAINING PROTEIN"/>
    <property type="match status" value="1"/>
</dbReference>
<feature type="repeat" description="PPR" evidence="3">
    <location>
        <begin position="313"/>
        <end position="347"/>
    </location>
</feature>
<dbReference type="InterPro" id="IPR046848">
    <property type="entry name" value="E_motif"/>
</dbReference>
<dbReference type="InterPro" id="IPR011990">
    <property type="entry name" value="TPR-like_helical_dom_sf"/>
</dbReference>
<keyword evidence="1" id="KW-0677">Repeat</keyword>
<evidence type="ECO:0000313" key="4">
    <source>
        <dbReference type="EMBL" id="KAK4769775.1"/>
    </source>
</evidence>
<feature type="repeat" description="PPR" evidence="3">
    <location>
        <begin position="75"/>
        <end position="109"/>
    </location>
</feature>
<dbReference type="Pfam" id="PF13041">
    <property type="entry name" value="PPR_2"/>
    <property type="match status" value="2"/>
</dbReference>
<comment type="similarity">
    <text evidence="2">Belongs to the PPR family. PCMP-E subfamily.</text>
</comment>
<dbReference type="PROSITE" id="PS51375">
    <property type="entry name" value="PPR"/>
    <property type="match status" value="4"/>
</dbReference>
<protein>
    <recommendedName>
        <fullName evidence="6">Pentatricopeptide repeat-containing protein</fullName>
    </recommendedName>
</protein>
<organism evidence="4 5">
    <name type="scientific">Trapa incisa</name>
    <dbReference type="NCBI Taxonomy" id="236973"/>
    <lineage>
        <taxon>Eukaryota</taxon>
        <taxon>Viridiplantae</taxon>
        <taxon>Streptophyta</taxon>
        <taxon>Embryophyta</taxon>
        <taxon>Tracheophyta</taxon>
        <taxon>Spermatophyta</taxon>
        <taxon>Magnoliopsida</taxon>
        <taxon>eudicotyledons</taxon>
        <taxon>Gunneridae</taxon>
        <taxon>Pentapetalae</taxon>
        <taxon>rosids</taxon>
        <taxon>malvids</taxon>
        <taxon>Myrtales</taxon>
        <taxon>Lythraceae</taxon>
        <taxon>Trapa</taxon>
    </lineage>
</organism>
<dbReference type="Pfam" id="PF01535">
    <property type="entry name" value="PPR"/>
    <property type="match status" value="3"/>
</dbReference>
<dbReference type="Pfam" id="PF12854">
    <property type="entry name" value="PPR_1"/>
    <property type="match status" value="1"/>
</dbReference>